<comment type="caution">
    <text evidence="1">The sequence shown here is derived from an EMBL/GenBank/DDBJ whole genome shotgun (WGS) entry which is preliminary data.</text>
</comment>
<sequence length="96" mass="10812">MRRYFEAKDVANALKERLEAARKEAGDEIGRFYDPRRNALHAEDILEWHRLRKEMDELMSLATRWGRGGNIEDVADVADVAAVDAVGFLGTHAAAD</sequence>
<dbReference type="Proteomes" id="UP000730739">
    <property type="component" value="Unassembled WGS sequence"/>
</dbReference>
<reference evidence="1 2" key="1">
    <citation type="submission" date="2021-03" db="EMBL/GenBank/DDBJ databases">
        <title>Genomic Encyclopedia of Type Strains, Phase IV (KMG-IV): sequencing the most valuable type-strain genomes for metagenomic binning, comparative biology and taxonomic classification.</title>
        <authorList>
            <person name="Goeker M."/>
        </authorList>
    </citation>
    <scope>NUCLEOTIDE SEQUENCE [LARGE SCALE GENOMIC DNA]</scope>
    <source>
        <strain evidence="1 2">DSM 13372</strain>
    </source>
</reference>
<protein>
    <submittedName>
        <fullName evidence="1">Uncharacterized protein</fullName>
    </submittedName>
</protein>
<keyword evidence="2" id="KW-1185">Reference proteome</keyword>
<gene>
    <name evidence="1" type="ORF">J2Z31_000771</name>
</gene>
<accession>A0ABS4QVV1</accession>
<name>A0ABS4QVV1_9HYPH</name>
<proteinExistence type="predicted"/>
<evidence type="ECO:0000313" key="2">
    <source>
        <dbReference type="Proteomes" id="UP000730739"/>
    </source>
</evidence>
<organism evidence="1 2">
    <name type="scientific">Sinorhizobium kostiense</name>
    <dbReference type="NCBI Taxonomy" id="76747"/>
    <lineage>
        <taxon>Bacteria</taxon>
        <taxon>Pseudomonadati</taxon>
        <taxon>Pseudomonadota</taxon>
        <taxon>Alphaproteobacteria</taxon>
        <taxon>Hyphomicrobiales</taxon>
        <taxon>Rhizobiaceae</taxon>
        <taxon>Sinorhizobium/Ensifer group</taxon>
        <taxon>Sinorhizobium</taxon>
    </lineage>
</organism>
<dbReference type="EMBL" id="JAGILA010000001">
    <property type="protein sequence ID" value="MBP2234281.1"/>
    <property type="molecule type" value="Genomic_DNA"/>
</dbReference>
<evidence type="ECO:0000313" key="1">
    <source>
        <dbReference type="EMBL" id="MBP2234281.1"/>
    </source>
</evidence>